<evidence type="ECO:0000259" key="1">
    <source>
        <dbReference type="Pfam" id="PF07969"/>
    </source>
</evidence>
<gene>
    <name evidence="2" type="ORF">SAMN05216180_1075</name>
</gene>
<proteinExistence type="predicted"/>
<dbReference type="EMBL" id="FOCG01000001">
    <property type="protein sequence ID" value="SEM64943.1"/>
    <property type="molecule type" value="Genomic_DNA"/>
</dbReference>
<organism evidence="2 3">
    <name type="scientific">Hydrogenoanaerobacterium saccharovorans</name>
    <dbReference type="NCBI Taxonomy" id="474960"/>
    <lineage>
        <taxon>Bacteria</taxon>
        <taxon>Bacillati</taxon>
        <taxon>Bacillota</taxon>
        <taxon>Clostridia</taxon>
        <taxon>Eubacteriales</taxon>
        <taxon>Oscillospiraceae</taxon>
        <taxon>Hydrogenoanaerobacterium</taxon>
    </lineage>
</organism>
<keyword evidence="3" id="KW-1185">Reference proteome</keyword>
<dbReference type="InterPro" id="IPR032466">
    <property type="entry name" value="Metal_Hydrolase"/>
</dbReference>
<dbReference type="InterPro" id="IPR011059">
    <property type="entry name" value="Metal-dep_hydrolase_composite"/>
</dbReference>
<dbReference type="SUPFAM" id="SSF51556">
    <property type="entry name" value="Metallo-dependent hydrolases"/>
    <property type="match status" value="1"/>
</dbReference>
<feature type="domain" description="Amidohydrolase 3" evidence="1">
    <location>
        <begin position="44"/>
        <end position="248"/>
    </location>
</feature>
<dbReference type="STRING" id="474960.SAMN05216180_1075"/>
<dbReference type="InterPro" id="IPR050378">
    <property type="entry name" value="Metallo-dep_Hydrolases_sf"/>
</dbReference>
<protein>
    <submittedName>
        <fullName evidence="2">N-acyl-D-amino-acid deacylase</fullName>
    </submittedName>
</protein>
<dbReference type="Gene3D" id="3.30.1490.130">
    <property type="entry name" value="D-aminoacylase. Domain 3"/>
    <property type="match status" value="1"/>
</dbReference>
<dbReference type="InterPro" id="IPR013108">
    <property type="entry name" value="Amidohydro_3"/>
</dbReference>
<dbReference type="OrthoDB" id="9775607at2"/>
<dbReference type="InterPro" id="IPR023100">
    <property type="entry name" value="D-aminoacylase_insert_dom_sf"/>
</dbReference>
<dbReference type="Gene3D" id="2.30.40.10">
    <property type="entry name" value="Urease, subunit C, domain 1"/>
    <property type="match status" value="1"/>
</dbReference>
<dbReference type="Gene3D" id="3.20.20.140">
    <property type="entry name" value="Metal-dependent hydrolases"/>
    <property type="match status" value="1"/>
</dbReference>
<dbReference type="AlphaFoldDB" id="A0A1H8A334"/>
<dbReference type="RefSeq" id="WP_092752378.1">
    <property type="nucleotide sequence ID" value="NZ_FOCG01000001.1"/>
</dbReference>
<feature type="domain" description="Amidohydrolase 3" evidence="1">
    <location>
        <begin position="423"/>
        <end position="512"/>
    </location>
</feature>
<dbReference type="Proteomes" id="UP000199158">
    <property type="component" value="Unassembled WGS sequence"/>
</dbReference>
<accession>A0A1H8A334</accession>
<dbReference type="Pfam" id="PF07969">
    <property type="entry name" value="Amidohydro_3"/>
    <property type="match status" value="2"/>
</dbReference>
<dbReference type="GO" id="GO:0016812">
    <property type="term" value="F:hydrolase activity, acting on carbon-nitrogen (but not peptide) bonds, in cyclic amides"/>
    <property type="evidence" value="ECO:0007669"/>
    <property type="project" value="TreeGrafter"/>
</dbReference>
<name>A0A1H8A334_9FIRM</name>
<dbReference type="PANTHER" id="PTHR11647">
    <property type="entry name" value="HYDRANTOINASE/DIHYDROPYRIMIDINASE FAMILY MEMBER"/>
    <property type="match status" value="1"/>
</dbReference>
<dbReference type="SUPFAM" id="SSF51338">
    <property type="entry name" value="Composite domain of metallo-dependent hydrolases"/>
    <property type="match status" value="2"/>
</dbReference>
<dbReference type="GO" id="GO:0005829">
    <property type="term" value="C:cytosol"/>
    <property type="evidence" value="ECO:0007669"/>
    <property type="project" value="TreeGrafter"/>
</dbReference>
<dbReference type="GO" id="GO:0016811">
    <property type="term" value="F:hydrolase activity, acting on carbon-nitrogen (but not peptide) bonds, in linear amides"/>
    <property type="evidence" value="ECO:0007669"/>
    <property type="project" value="InterPro"/>
</dbReference>
<sequence>MFDILIQNGTVVDGSGSPAYCADVAVKDGKIAQIAPHIVVDAQKIIDAAGRLITPGFIDIHRHADVNLFTSEFGEPELRQGLTTIINGNCGLSVVPCPPEHRDEIFTFLQPVIGEVDSSLKFTNFEEYIALVQKQPLPLNVGMLIGNGTVRASVKGYETGRLTPTELAQAHHYLHSSLAAGALGVTLGIVYAPENCYDIDGFVEVLQPMRDFQVPLVTHIRGEGDTFHQSLHEVIEIARRLGVPLHISHLKCIGSRNWGHGVTKALEILDNARQSGMDITCDAYPYTAGSTQLIQILPPQFLEGGSAGIVKALSNPEKRRELTEILKKPSDYFENLVNMVGWGNIVMSTLTQPENQKYIGKSVEQIAAEQGKDPYDCAYDMLISEQCKISMVDYITSEDDIKTILGYPYTSVISDSVYPTGGVPHPRLYAAFPKVLIEYVRESPVLTIEQAIHKMTALPASVYHLKGKGILREGCDADINVFALKNLSTDATYQEPRRFAKGFDFILVGGKIAVDHDVLTHIPAGKTLFRI</sequence>
<evidence type="ECO:0000313" key="3">
    <source>
        <dbReference type="Proteomes" id="UP000199158"/>
    </source>
</evidence>
<dbReference type="CDD" id="cd01297">
    <property type="entry name" value="D-aminoacylase"/>
    <property type="match status" value="1"/>
</dbReference>
<evidence type="ECO:0000313" key="2">
    <source>
        <dbReference type="EMBL" id="SEM64943.1"/>
    </source>
</evidence>
<dbReference type="PANTHER" id="PTHR11647:SF1">
    <property type="entry name" value="COLLAPSIN RESPONSE MEDIATOR PROTEIN"/>
    <property type="match status" value="1"/>
</dbReference>
<reference evidence="2 3" key="1">
    <citation type="submission" date="2016-10" db="EMBL/GenBank/DDBJ databases">
        <authorList>
            <person name="de Groot N.N."/>
        </authorList>
    </citation>
    <scope>NUCLEOTIDE SEQUENCE [LARGE SCALE GENOMIC DNA]</scope>
    <source>
        <strain evidence="2 3">CGMCC 1.5070</strain>
    </source>
</reference>